<keyword evidence="2" id="KW-1133">Transmembrane helix</keyword>
<feature type="transmembrane region" description="Helical" evidence="2">
    <location>
        <begin position="287"/>
        <end position="307"/>
    </location>
</feature>
<protein>
    <recommendedName>
        <fullName evidence="6">Extracellular membrane protein CFEM domain-containing protein</fullName>
    </recommendedName>
</protein>
<dbReference type="EMBL" id="JAULSW010000007">
    <property type="protein sequence ID" value="KAK3374626.1"/>
    <property type="molecule type" value="Genomic_DNA"/>
</dbReference>
<evidence type="ECO:0000256" key="3">
    <source>
        <dbReference type="SAM" id="SignalP"/>
    </source>
</evidence>
<gene>
    <name evidence="4" type="ORF">B0H63DRAFT_525926</name>
</gene>
<feature type="region of interest" description="Disordered" evidence="1">
    <location>
        <begin position="237"/>
        <end position="280"/>
    </location>
</feature>
<keyword evidence="5" id="KW-1185">Reference proteome</keyword>
<dbReference type="AlphaFoldDB" id="A0AAE0KEQ6"/>
<keyword evidence="2" id="KW-0812">Transmembrane</keyword>
<evidence type="ECO:0000256" key="1">
    <source>
        <dbReference type="SAM" id="MobiDB-lite"/>
    </source>
</evidence>
<evidence type="ECO:0000313" key="5">
    <source>
        <dbReference type="Proteomes" id="UP001285441"/>
    </source>
</evidence>
<dbReference type="Proteomes" id="UP001285441">
    <property type="component" value="Unassembled WGS sequence"/>
</dbReference>
<comment type="caution">
    <text evidence="4">The sequence shown here is derived from an EMBL/GenBank/DDBJ whole genome shotgun (WGS) entry which is preliminary data.</text>
</comment>
<sequence>MAFHFWILLITSSYLSHAHAITTAEIKFEDTNEYAVATSIDAGGCAVGCATRASAAFEAGPSHVCDAADPFPCICNNATASSTLRDDIWDRCFNGCGYKLSYLATSILAGYCASNTKARVDPVITATATSTVIPGEIYFEDTNEYAQAMSSNGCAGNYAPAITRSFKLAHECDPVDSSPCLCGNATASSLLFASIAAAGNSGCGEPWAQQAASILPAYCSSNAARLLNASVTITTTTRPGGTAGPVTSRGGSAGNSSGVTETGTPSPLPPTSTGGNDGGKGGLSADGIAGVVVGTLTLVVAIILGVWQVKKGRGRARAEEVA</sequence>
<evidence type="ECO:0008006" key="6">
    <source>
        <dbReference type="Google" id="ProtNLM"/>
    </source>
</evidence>
<keyword evidence="2" id="KW-0472">Membrane</keyword>
<accession>A0AAE0KEQ6</accession>
<feature type="compositionally biased region" description="Low complexity" evidence="1">
    <location>
        <begin position="237"/>
        <end position="247"/>
    </location>
</feature>
<evidence type="ECO:0000256" key="2">
    <source>
        <dbReference type="SAM" id="Phobius"/>
    </source>
</evidence>
<feature type="signal peptide" evidence="3">
    <location>
        <begin position="1"/>
        <end position="20"/>
    </location>
</feature>
<evidence type="ECO:0000313" key="4">
    <source>
        <dbReference type="EMBL" id="KAK3374626.1"/>
    </source>
</evidence>
<feature type="chain" id="PRO_5042048752" description="Extracellular membrane protein CFEM domain-containing protein" evidence="3">
    <location>
        <begin position="21"/>
        <end position="322"/>
    </location>
</feature>
<organism evidence="4 5">
    <name type="scientific">Podospora didyma</name>
    <dbReference type="NCBI Taxonomy" id="330526"/>
    <lineage>
        <taxon>Eukaryota</taxon>
        <taxon>Fungi</taxon>
        <taxon>Dikarya</taxon>
        <taxon>Ascomycota</taxon>
        <taxon>Pezizomycotina</taxon>
        <taxon>Sordariomycetes</taxon>
        <taxon>Sordariomycetidae</taxon>
        <taxon>Sordariales</taxon>
        <taxon>Podosporaceae</taxon>
        <taxon>Podospora</taxon>
    </lineage>
</organism>
<proteinExistence type="predicted"/>
<name>A0AAE0KEQ6_9PEZI</name>
<reference evidence="4" key="1">
    <citation type="journal article" date="2023" name="Mol. Phylogenet. Evol.">
        <title>Genome-scale phylogeny and comparative genomics of the fungal order Sordariales.</title>
        <authorList>
            <person name="Hensen N."/>
            <person name="Bonometti L."/>
            <person name="Westerberg I."/>
            <person name="Brannstrom I.O."/>
            <person name="Guillou S."/>
            <person name="Cros-Aarteil S."/>
            <person name="Calhoun S."/>
            <person name="Haridas S."/>
            <person name="Kuo A."/>
            <person name="Mondo S."/>
            <person name="Pangilinan J."/>
            <person name="Riley R."/>
            <person name="LaButti K."/>
            <person name="Andreopoulos B."/>
            <person name="Lipzen A."/>
            <person name="Chen C."/>
            <person name="Yan M."/>
            <person name="Daum C."/>
            <person name="Ng V."/>
            <person name="Clum A."/>
            <person name="Steindorff A."/>
            <person name="Ohm R.A."/>
            <person name="Martin F."/>
            <person name="Silar P."/>
            <person name="Natvig D.O."/>
            <person name="Lalanne C."/>
            <person name="Gautier V."/>
            <person name="Ament-Velasquez S.L."/>
            <person name="Kruys A."/>
            <person name="Hutchinson M.I."/>
            <person name="Powell A.J."/>
            <person name="Barry K."/>
            <person name="Miller A.N."/>
            <person name="Grigoriev I.V."/>
            <person name="Debuchy R."/>
            <person name="Gladieux P."/>
            <person name="Hiltunen Thoren M."/>
            <person name="Johannesson H."/>
        </authorList>
    </citation>
    <scope>NUCLEOTIDE SEQUENCE</scope>
    <source>
        <strain evidence="4">CBS 232.78</strain>
    </source>
</reference>
<keyword evidence="3" id="KW-0732">Signal</keyword>
<reference evidence="4" key="2">
    <citation type="submission" date="2023-06" db="EMBL/GenBank/DDBJ databases">
        <authorList>
            <consortium name="Lawrence Berkeley National Laboratory"/>
            <person name="Haridas S."/>
            <person name="Hensen N."/>
            <person name="Bonometti L."/>
            <person name="Westerberg I."/>
            <person name="Brannstrom I.O."/>
            <person name="Guillou S."/>
            <person name="Cros-Aarteil S."/>
            <person name="Calhoun S."/>
            <person name="Kuo A."/>
            <person name="Mondo S."/>
            <person name="Pangilinan J."/>
            <person name="Riley R."/>
            <person name="LaButti K."/>
            <person name="Andreopoulos B."/>
            <person name="Lipzen A."/>
            <person name="Chen C."/>
            <person name="Yanf M."/>
            <person name="Daum C."/>
            <person name="Ng V."/>
            <person name="Clum A."/>
            <person name="Steindorff A."/>
            <person name="Ohm R."/>
            <person name="Martin F."/>
            <person name="Silar P."/>
            <person name="Natvig D."/>
            <person name="Lalanne C."/>
            <person name="Gautier V."/>
            <person name="Ament-velasquez S.L."/>
            <person name="Kruys A."/>
            <person name="Hutchinson M.I."/>
            <person name="Powell A.J."/>
            <person name="Barry K."/>
            <person name="Miller A.N."/>
            <person name="Grigoriev I.V."/>
            <person name="Debuchy R."/>
            <person name="Gladieux P."/>
            <person name="Thoren M.H."/>
            <person name="Johannesson H."/>
        </authorList>
    </citation>
    <scope>NUCLEOTIDE SEQUENCE</scope>
    <source>
        <strain evidence="4">CBS 232.78</strain>
    </source>
</reference>